<dbReference type="InterPro" id="IPR012347">
    <property type="entry name" value="Ferritin-like"/>
</dbReference>
<feature type="signal peptide" evidence="1">
    <location>
        <begin position="1"/>
        <end position="25"/>
    </location>
</feature>
<evidence type="ECO:0000256" key="1">
    <source>
        <dbReference type="SAM" id="SignalP"/>
    </source>
</evidence>
<accession>A0A9Y2NKK2</accession>
<dbReference type="RefSeq" id="WP_285999302.1">
    <property type="nucleotide sequence ID" value="NZ_CP127295.1"/>
</dbReference>
<dbReference type="Gene3D" id="1.20.1260.10">
    <property type="match status" value="1"/>
</dbReference>
<sequence>MSRKFLAGFVLSAVTALGLTGCATPADHDDADVTFAQQMVPHHRQAVEMATPVPQHTKNPQVVALASGIARAQQPEIDQLTAWLKQWGAPAMTEHGSMPGMVETGDLDTLRDAAYDRKWLTLMVDHHRGAIDMARTELDRGSNADAKALAQRIADTQQAEVDRMTALLAA</sequence>
<dbReference type="PANTHER" id="PTHR36933:SF1">
    <property type="entry name" value="SLL0788 PROTEIN"/>
    <property type="match status" value="1"/>
</dbReference>
<evidence type="ECO:0000313" key="3">
    <source>
        <dbReference type="EMBL" id="WIY02898.1"/>
    </source>
</evidence>
<dbReference type="PANTHER" id="PTHR36933">
    <property type="entry name" value="SLL0788 PROTEIN"/>
    <property type="match status" value="1"/>
</dbReference>
<dbReference type="KEGG" id="amog:QRX60_03200"/>
<dbReference type="Proteomes" id="UP001239397">
    <property type="component" value="Chromosome"/>
</dbReference>
<reference evidence="3 4" key="1">
    <citation type="submission" date="2023-06" db="EMBL/GenBank/DDBJ databases">
        <authorList>
            <person name="Oyuntsetseg B."/>
            <person name="Kim S.B."/>
        </authorList>
    </citation>
    <scope>NUCLEOTIDE SEQUENCE [LARGE SCALE GENOMIC DNA]</scope>
    <source>
        <strain evidence="3 4">4-36</strain>
    </source>
</reference>
<name>A0A9Y2NKK2_9PSEU</name>
<proteinExistence type="predicted"/>
<keyword evidence="4" id="KW-1185">Reference proteome</keyword>
<evidence type="ECO:0000259" key="2">
    <source>
        <dbReference type="Pfam" id="PF03713"/>
    </source>
</evidence>
<evidence type="ECO:0000313" key="4">
    <source>
        <dbReference type="Proteomes" id="UP001239397"/>
    </source>
</evidence>
<feature type="domain" description="DUF305" evidence="2">
    <location>
        <begin position="32"/>
        <end position="168"/>
    </location>
</feature>
<dbReference type="Pfam" id="PF03713">
    <property type="entry name" value="DUF305"/>
    <property type="match status" value="1"/>
</dbReference>
<gene>
    <name evidence="3" type="ORF">QRX60_03200</name>
</gene>
<dbReference type="AlphaFoldDB" id="A0A9Y2NKK2"/>
<dbReference type="PROSITE" id="PS51257">
    <property type="entry name" value="PROKAR_LIPOPROTEIN"/>
    <property type="match status" value="1"/>
</dbReference>
<dbReference type="EMBL" id="CP127295">
    <property type="protein sequence ID" value="WIY02898.1"/>
    <property type="molecule type" value="Genomic_DNA"/>
</dbReference>
<organism evidence="3 4">
    <name type="scientific">Amycolatopsis mongoliensis</name>
    <dbReference type="NCBI Taxonomy" id="715475"/>
    <lineage>
        <taxon>Bacteria</taxon>
        <taxon>Bacillati</taxon>
        <taxon>Actinomycetota</taxon>
        <taxon>Actinomycetes</taxon>
        <taxon>Pseudonocardiales</taxon>
        <taxon>Pseudonocardiaceae</taxon>
        <taxon>Amycolatopsis</taxon>
    </lineage>
</organism>
<feature type="chain" id="PRO_5040814443" evidence="1">
    <location>
        <begin position="26"/>
        <end position="170"/>
    </location>
</feature>
<protein>
    <submittedName>
        <fullName evidence="3">DUF305 domain-containing protein</fullName>
    </submittedName>
</protein>
<keyword evidence="1" id="KW-0732">Signal</keyword>
<dbReference type="InterPro" id="IPR005183">
    <property type="entry name" value="DUF305_CopM-like"/>
</dbReference>